<dbReference type="CDD" id="cd03057">
    <property type="entry name" value="GST_N_Beta"/>
    <property type="match status" value="1"/>
</dbReference>
<dbReference type="Gene3D" id="3.40.30.10">
    <property type="entry name" value="Glutaredoxin"/>
    <property type="match status" value="1"/>
</dbReference>
<dbReference type="PROSITE" id="PS50405">
    <property type="entry name" value="GST_CTER"/>
    <property type="match status" value="1"/>
</dbReference>
<name>A0A0C2YTH7_PARME</name>
<reference evidence="3 4" key="1">
    <citation type="submission" date="2015-01" db="EMBL/GenBank/DDBJ databases">
        <title>Genome Sequence of Magnetospirillum magnetotacticum Strain MS-1.</title>
        <authorList>
            <person name="Marinov G.K."/>
            <person name="Smalley M.D."/>
            <person name="DeSalvo G."/>
        </authorList>
    </citation>
    <scope>NUCLEOTIDE SEQUENCE [LARGE SCALE GENOMIC DNA]</scope>
    <source>
        <strain evidence="3 4">MS-1</strain>
    </source>
</reference>
<dbReference type="Gene3D" id="1.20.1050.10">
    <property type="match status" value="1"/>
</dbReference>
<dbReference type="InterPro" id="IPR004046">
    <property type="entry name" value="GST_C"/>
</dbReference>
<dbReference type="AlphaFoldDB" id="A0A0C2YTH7"/>
<keyword evidence="4" id="KW-1185">Reference proteome</keyword>
<dbReference type="InterPro" id="IPR010987">
    <property type="entry name" value="Glutathione-S-Trfase_C-like"/>
</dbReference>
<dbReference type="OrthoDB" id="7583243at2"/>
<dbReference type="SFLD" id="SFLDG00358">
    <property type="entry name" value="Main_(cytGST)"/>
    <property type="match status" value="1"/>
</dbReference>
<dbReference type="InterPro" id="IPR036282">
    <property type="entry name" value="Glutathione-S-Trfase_C_sf"/>
</dbReference>
<evidence type="ECO:0000313" key="4">
    <source>
        <dbReference type="Proteomes" id="UP000031971"/>
    </source>
</evidence>
<sequence>MKLYYKAGACSLASHIALEEAGIPYAVEAVDLVAKKTESGSDFLAINPKGYIPALVIDDGVVLTEGVAILLRIAAMAPEKGLAPAVGTQDYMKLVEWLVFIATELHKPAGTQFNPAMPEDGKAVLKTILGRRLDYLDKALGKGPFLMGERITVADFYLFTVFSWLPRLKIDTAAWPHVAALCERIRTRPATQAVLKAEGLA</sequence>
<feature type="domain" description="GST N-terminal" evidence="1">
    <location>
        <begin position="1"/>
        <end position="81"/>
    </location>
</feature>
<evidence type="ECO:0000259" key="1">
    <source>
        <dbReference type="PROSITE" id="PS50404"/>
    </source>
</evidence>
<feature type="domain" description="GST C-terminal" evidence="2">
    <location>
        <begin position="87"/>
        <end position="201"/>
    </location>
</feature>
<dbReference type="EMBL" id="JXSL01000030">
    <property type="protein sequence ID" value="KIL98000.1"/>
    <property type="molecule type" value="Genomic_DNA"/>
</dbReference>
<dbReference type="PROSITE" id="PS50404">
    <property type="entry name" value="GST_NTER"/>
    <property type="match status" value="1"/>
</dbReference>
<dbReference type="Proteomes" id="UP000031971">
    <property type="component" value="Unassembled WGS sequence"/>
</dbReference>
<dbReference type="SFLD" id="SFLDG01150">
    <property type="entry name" value="Main.1:_Beta-like"/>
    <property type="match status" value="1"/>
</dbReference>
<dbReference type="SFLD" id="SFLDS00019">
    <property type="entry name" value="Glutathione_Transferase_(cytos"/>
    <property type="match status" value="1"/>
</dbReference>
<dbReference type="GO" id="GO:0016740">
    <property type="term" value="F:transferase activity"/>
    <property type="evidence" value="ECO:0007669"/>
    <property type="project" value="UniProtKB-KW"/>
</dbReference>
<proteinExistence type="predicted"/>
<evidence type="ECO:0000259" key="2">
    <source>
        <dbReference type="PROSITE" id="PS50405"/>
    </source>
</evidence>
<keyword evidence="3" id="KW-0808">Transferase</keyword>
<dbReference type="SUPFAM" id="SSF47616">
    <property type="entry name" value="GST C-terminal domain-like"/>
    <property type="match status" value="1"/>
</dbReference>
<dbReference type="CDD" id="cd03188">
    <property type="entry name" value="GST_C_Beta"/>
    <property type="match status" value="1"/>
</dbReference>
<dbReference type="PANTHER" id="PTHR44051">
    <property type="entry name" value="GLUTATHIONE S-TRANSFERASE-RELATED"/>
    <property type="match status" value="1"/>
</dbReference>
<dbReference type="Pfam" id="PF00043">
    <property type="entry name" value="GST_C"/>
    <property type="match status" value="1"/>
</dbReference>
<dbReference type="InterPro" id="IPR040079">
    <property type="entry name" value="Glutathione_S-Trfase"/>
</dbReference>
<dbReference type="RefSeq" id="WP_009869202.1">
    <property type="nucleotide sequence ID" value="NZ_JXSL01000030.1"/>
</dbReference>
<dbReference type="SUPFAM" id="SSF52833">
    <property type="entry name" value="Thioredoxin-like"/>
    <property type="match status" value="1"/>
</dbReference>
<accession>A0A0C2YTH7</accession>
<dbReference type="InterPro" id="IPR004045">
    <property type="entry name" value="Glutathione_S-Trfase_N"/>
</dbReference>
<evidence type="ECO:0000313" key="3">
    <source>
        <dbReference type="EMBL" id="KIL98000.1"/>
    </source>
</evidence>
<gene>
    <name evidence="3" type="ORF">CCC_01061</name>
</gene>
<comment type="caution">
    <text evidence="3">The sequence shown here is derived from an EMBL/GenBank/DDBJ whole genome shotgun (WGS) entry which is preliminary data.</text>
</comment>
<dbReference type="STRING" id="272627.CCC_01061"/>
<dbReference type="NCBIfam" id="NF007831">
    <property type="entry name" value="PRK10542.1"/>
    <property type="match status" value="1"/>
</dbReference>
<organism evidence="3 4">
    <name type="scientific">Paramagnetospirillum magnetotacticum MS-1</name>
    <dbReference type="NCBI Taxonomy" id="272627"/>
    <lineage>
        <taxon>Bacteria</taxon>
        <taxon>Pseudomonadati</taxon>
        <taxon>Pseudomonadota</taxon>
        <taxon>Alphaproteobacteria</taxon>
        <taxon>Rhodospirillales</taxon>
        <taxon>Magnetospirillaceae</taxon>
        <taxon>Paramagnetospirillum</taxon>
    </lineage>
</organism>
<dbReference type="Pfam" id="PF13409">
    <property type="entry name" value="GST_N_2"/>
    <property type="match status" value="1"/>
</dbReference>
<dbReference type="PANTHER" id="PTHR44051:SF8">
    <property type="entry name" value="GLUTATHIONE S-TRANSFERASE GSTA"/>
    <property type="match status" value="1"/>
</dbReference>
<protein>
    <submittedName>
        <fullName evidence="3">Glutathione S-transferase</fullName>
    </submittedName>
</protein>
<dbReference type="InterPro" id="IPR036249">
    <property type="entry name" value="Thioredoxin-like_sf"/>
</dbReference>